<evidence type="ECO:0000313" key="1">
    <source>
        <dbReference type="EMBL" id="MBX47333.1"/>
    </source>
</evidence>
<reference evidence="1" key="1">
    <citation type="submission" date="2018-02" db="EMBL/GenBank/DDBJ databases">
        <title>Rhizophora mucronata_Transcriptome.</title>
        <authorList>
            <person name="Meera S.P."/>
            <person name="Sreeshan A."/>
            <person name="Augustine A."/>
        </authorList>
    </citation>
    <scope>NUCLEOTIDE SEQUENCE</scope>
    <source>
        <tissue evidence="1">Leaf</tissue>
    </source>
</reference>
<sequence length="8" mass="980">MKISFKQV</sequence>
<organism evidence="1">
    <name type="scientific">Rhizophora mucronata</name>
    <name type="common">Asiatic mangrove</name>
    <dbReference type="NCBI Taxonomy" id="61149"/>
    <lineage>
        <taxon>Eukaryota</taxon>
        <taxon>Viridiplantae</taxon>
        <taxon>Streptophyta</taxon>
        <taxon>Embryophyta</taxon>
        <taxon>Tracheophyta</taxon>
        <taxon>Spermatophyta</taxon>
        <taxon>Magnoliopsida</taxon>
        <taxon>eudicotyledons</taxon>
        <taxon>Gunneridae</taxon>
        <taxon>Pentapetalae</taxon>
        <taxon>rosids</taxon>
        <taxon>fabids</taxon>
        <taxon>Malpighiales</taxon>
        <taxon>Rhizophoraceae</taxon>
        <taxon>Rhizophora</taxon>
    </lineage>
</organism>
<dbReference type="EMBL" id="GGEC01066849">
    <property type="protein sequence ID" value="MBX47333.1"/>
    <property type="molecule type" value="Transcribed_RNA"/>
</dbReference>
<proteinExistence type="predicted"/>
<name>A0A2P2NY08_RHIMU</name>
<protein>
    <submittedName>
        <fullName evidence="1">Uncharacterized protein</fullName>
    </submittedName>
</protein>
<accession>A0A2P2NY08</accession>